<keyword evidence="3" id="KW-1185">Reference proteome</keyword>
<organism evidence="2 3">
    <name type="scientific">Galerina marginata (strain CBS 339.88)</name>
    <dbReference type="NCBI Taxonomy" id="685588"/>
    <lineage>
        <taxon>Eukaryota</taxon>
        <taxon>Fungi</taxon>
        <taxon>Dikarya</taxon>
        <taxon>Basidiomycota</taxon>
        <taxon>Agaricomycotina</taxon>
        <taxon>Agaricomycetes</taxon>
        <taxon>Agaricomycetidae</taxon>
        <taxon>Agaricales</taxon>
        <taxon>Agaricineae</taxon>
        <taxon>Strophariaceae</taxon>
        <taxon>Galerina</taxon>
    </lineage>
</organism>
<evidence type="ECO:0000256" key="1">
    <source>
        <dbReference type="SAM" id="Phobius"/>
    </source>
</evidence>
<dbReference type="HOGENOM" id="CLU_1525261_0_0_1"/>
<accession>A0A067SEU4</accession>
<protein>
    <submittedName>
        <fullName evidence="2">Uncharacterized protein</fullName>
    </submittedName>
</protein>
<keyword evidence="1" id="KW-0812">Transmembrane</keyword>
<keyword evidence="1" id="KW-1133">Transmembrane helix</keyword>
<reference evidence="3" key="1">
    <citation type="journal article" date="2014" name="Proc. Natl. Acad. Sci. U.S.A.">
        <title>Extensive sampling of basidiomycete genomes demonstrates inadequacy of the white-rot/brown-rot paradigm for wood decay fungi.</title>
        <authorList>
            <person name="Riley R."/>
            <person name="Salamov A.A."/>
            <person name="Brown D.W."/>
            <person name="Nagy L.G."/>
            <person name="Floudas D."/>
            <person name="Held B.W."/>
            <person name="Levasseur A."/>
            <person name="Lombard V."/>
            <person name="Morin E."/>
            <person name="Otillar R."/>
            <person name="Lindquist E.A."/>
            <person name="Sun H."/>
            <person name="LaButti K.M."/>
            <person name="Schmutz J."/>
            <person name="Jabbour D."/>
            <person name="Luo H."/>
            <person name="Baker S.E."/>
            <person name="Pisabarro A.G."/>
            <person name="Walton J.D."/>
            <person name="Blanchette R.A."/>
            <person name="Henrissat B."/>
            <person name="Martin F."/>
            <person name="Cullen D."/>
            <person name="Hibbett D.S."/>
            <person name="Grigoriev I.V."/>
        </authorList>
    </citation>
    <scope>NUCLEOTIDE SEQUENCE [LARGE SCALE GENOMIC DNA]</scope>
    <source>
        <strain evidence="3">CBS 339.88</strain>
    </source>
</reference>
<feature type="transmembrane region" description="Helical" evidence="1">
    <location>
        <begin position="97"/>
        <end position="122"/>
    </location>
</feature>
<feature type="transmembrane region" description="Helical" evidence="1">
    <location>
        <begin position="64"/>
        <end position="85"/>
    </location>
</feature>
<proteinExistence type="predicted"/>
<dbReference type="AlphaFoldDB" id="A0A067SEU4"/>
<dbReference type="EMBL" id="KL142402">
    <property type="protein sequence ID" value="KDR69421.1"/>
    <property type="molecule type" value="Genomic_DNA"/>
</dbReference>
<name>A0A067SEU4_GALM3</name>
<feature type="transmembrane region" description="Helical" evidence="1">
    <location>
        <begin position="20"/>
        <end position="44"/>
    </location>
</feature>
<sequence length="176" mass="19123">MIRFINFDTASESAARIFGFMQIALFSISFTGSMAATILIAFRIHSMSNQENTHGGRFKHVIEIVVQSAVIYSLTLLLQIAYTVQPLSASDTVYFAFYNYASSLAFVLAGLVPTVVVARVCVATDDNTHLSTLQHVSRLQFQGQSTSRDVSQVSTGGIEQMEVEAVSLPTGEKSTA</sequence>
<dbReference type="Proteomes" id="UP000027222">
    <property type="component" value="Unassembled WGS sequence"/>
</dbReference>
<evidence type="ECO:0000313" key="2">
    <source>
        <dbReference type="EMBL" id="KDR69421.1"/>
    </source>
</evidence>
<gene>
    <name evidence="2" type="ORF">GALMADRAFT_255912</name>
</gene>
<keyword evidence="1" id="KW-0472">Membrane</keyword>
<evidence type="ECO:0000313" key="3">
    <source>
        <dbReference type="Proteomes" id="UP000027222"/>
    </source>
</evidence>